<geneLocation type="plasmid" evidence="4">
    <name>pl1</name>
</geneLocation>
<dbReference type="EMBL" id="VMRG01000003">
    <property type="protein sequence ID" value="KAA6230516.1"/>
    <property type="molecule type" value="Genomic_DNA"/>
</dbReference>
<evidence type="ECO:0000259" key="1">
    <source>
        <dbReference type="Pfam" id="PF01610"/>
    </source>
</evidence>
<dbReference type="EMBL" id="VMRG01000001">
    <property type="protein sequence ID" value="KAA6232940.1"/>
    <property type="molecule type" value="Genomic_DNA"/>
</dbReference>
<dbReference type="EMBL" id="VMRG01000001">
    <property type="protein sequence ID" value="KAA6232352.1"/>
    <property type="molecule type" value="Genomic_DNA"/>
</dbReference>
<evidence type="ECO:0000313" key="10">
    <source>
        <dbReference type="EMBL" id="MWV55356.1"/>
    </source>
</evidence>
<keyword evidence="4" id="KW-0614">Plasmid</keyword>
<dbReference type="InterPro" id="IPR029261">
    <property type="entry name" value="Transposase_Znf"/>
</dbReference>
<gene>
    <name evidence="5" type="ORF">FP507_03445</name>
    <name evidence="6" type="ORF">FP507_04050</name>
    <name evidence="7" type="ORF">FP507_04995</name>
    <name evidence="8" type="ORF">FP507_07630</name>
    <name evidence="9" type="ORF">FP507_07685</name>
    <name evidence="4" type="ORF">FP507_10895</name>
    <name evidence="10" type="ORF">GJ685_09915</name>
</gene>
<dbReference type="EMBL" id="VMRG01000001">
    <property type="protein sequence ID" value="KAA6232930.1"/>
    <property type="molecule type" value="Genomic_DNA"/>
</dbReference>
<proteinExistence type="predicted"/>
<dbReference type="Pfam" id="PF01610">
    <property type="entry name" value="DDE_Tnp_ISL3"/>
    <property type="match status" value="1"/>
</dbReference>
<evidence type="ECO:0000313" key="8">
    <source>
        <dbReference type="EMBL" id="KAA6232930.1"/>
    </source>
</evidence>
<feature type="domain" description="Transposase IS204/IS1001/IS1096/IS1165 DDE" evidence="1">
    <location>
        <begin position="160"/>
        <end position="397"/>
    </location>
</feature>
<evidence type="ECO:0000313" key="11">
    <source>
        <dbReference type="Proteomes" id="UP000327458"/>
    </source>
</evidence>
<dbReference type="NCBIfam" id="NF033550">
    <property type="entry name" value="transpos_ISL3"/>
    <property type="match status" value="1"/>
</dbReference>
<evidence type="ECO:0000313" key="9">
    <source>
        <dbReference type="EMBL" id="KAA6232940.1"/>
    </source>
</evidence>
<accession>A0A5C2QHY1</accession>
<evidence type="ECO:0000313" key="4">
    <source>
        <dbReference type="EMBL" id="KAA6230516.1"/>
    </source>
</evidence>
<dbReference type="InterPro" id="IPR047951">
    <property type="entry name" value="Transpos_ISL3"/>
</dbReference>
<dbReference type="EMBL" id="WUBZ01000131">
    <property type="protein sequence ID" value="MWV55356.1"/>
    <property type="molecule type" value="Genomic_DNA"/>
</dbReference>
<dbReference type="RefSeq" id="WP_149997759.1">
    <property type="nucleotide sequence ID" value="NZ_CM018433.1"/>
</dbReference>
<organism evidence="6 11">
    <name type="scientific">Chlorobium phaeovibrioides</name>
    <dbReference type="NCBI Taxonomy" id="1094"/>
    <lineage>
        <taxon>Bacteria</taxon>
        <taxon>Pseudomonadati</taxon>
        <taxon>Chlorobiota</taxon>
        <taxon>Chlorobiia</taxon>
        <taxon>Chlorobiales</taxon>
        <taxon>Chlorobiaceae</taxon>
        <taxon>Chlorobium/Pelodictyon group</taxon>
        <taxon>Chlorobium</taxon>
    </lineage>
</organism>
<dbReference type="Pfam" id="PF13542">
    <property type="entry name" value="HTH_Tnp_ISL3"/>
    <property type="match status" value="1"/>
</dbReference>
<dbReference type="EMBL" id="VMRG01000001">
    <property type="protein sequence ID" value="KAA6232510.1"/>
    <property type="molecule type" value="Genomic_DNA"/>
</dbReference>
<dbReference type="Pfam" id="PF14690">
    <property type="entry name" value="Zn_ribbon_ISL3"/>
    <property type="match status" value="1"/>
</dbReference>
<feature type="domain" description="Transposase IS204/IS1001/IS1096/IS1165 helix-turn-helix" evidence="2">
    <location>
        <begin position="97"/>
        <end position="145"/>
    </location>
</feature>
<dbReference type="InterPro" id="IPR002560">
    <property type="entry name" value="Transposase_DDE"/>
</dbReference>
<reference evidence="10 12" key="2">
    <citation type="submission" date="2019-11" db="EMBL/GenBank/DDBJ databases">
        <title>Green- and brown-colored morphotypes of Chlorobia in the stratified aquatic ecosystems of Kandalaksha Gulf (White Sea): A model for study of the accessory genome evolution.</title>
        <authorList>
            <person name="Grouzdev D.S."/>
        </authorList>
    </citation>
    <scope>NUCLEOTIDE SEQUENCE [LARGE SCALE GENOMIC DNA]</scope>
    <source>
        <strain evidence="10 12">ZM</strain>
    </source>
</reference>
<dbReference type="InterPro" id="IPR032877">
    <property type="entry name" value="Transposase_HTH"/>
</dbReference>
<feature type="domain" description="Transposase IS204/IS1001/IS1096/IS1165 zinc-finger" evidence="3">
    <location>
        <begin position="45"/>
        <end position="89"/>
    </location>
</feature>
<name>A0A5C2QHY1_CHLPH</name>
<evidence type="ECO:0000313" key="6">
    <source>
        <dbReference type="EMBL" id="KAA6232352.1"/>
    </source>
</evidence>
<protein>
    <submittedName>
        <fullName evidence="6">ISL3 family transposase</fullName>
    </submittedName>
</protein>
<evidence type="ECO:0000259" key="3">
    <source>
        <dbReference type="Pfam" id="PF14690"/>
    </source>
</evidence>
<comment type="caution">
    <text evidence="6">The sequence shown here is derived from an EMBL/GenBank/DDBJ whole genome shotgun (WGS) entry which is preliminary data.</text>
</comment>
<sequence length="409" mass="46933">MQSLTTTAHYQQLLGLPSTWMVENVDLSMTAMQVVIRLVYTGKNAICTECGETCSIYDQAPEQKWRHLDTMQFETIIIARLPRANCKEHGVKTVGAPWADRHSRFTLMFEGFVVQLLQHCSNTQAVSTLLGLSWHCVDDIMRRAVKRGMARRGDDSIEHLGIDEKSFRAGQRYVTTLNDLDGARVLEVVETRTNKATKVLLTSLAATQRDNVQSVAMDMWQPFATAVQQILPKADIVHDRYHISSYLNEAVDKIRRQESRTLKAIDDKTLVGSKYTWLRNPENMTPIQRTSLDELLACELKTGRAWSLKNMFRAFWSLTNRDSAIYFFNYWSEAVDRSGLNQLITVKEMMQRHLENILNYFKHRTTNAVSEGLNSKIQLLKASSRGFHSFESYRVRILFYCGKLNMAIS</sequence>
<evidence type="ECO:0000313" key="7">
    <source>
        <dbReference type="EMBL" id="KAA6232510.1"/>
    </source>
</evidence>
<dbReference type="PANTHER" id="PTHR33498:SF1">
    <property type="entry name" value="TRANSPOSASE FOR INSERTION SEQUENCE ELEMENT IS1557"/>
    <property type="match status" value="1"/>
</dbReference>
<evidence type="ECO:0000313" key="12">
    <source>
        <dbReference type="Proteomes" id="UP000489351"/>
    </source>
</evidence>
<keyword evidence="12" id="KW-1185">Reference proteome</keyword>
<evidence type="ECO:0000259" key="2">
    <source>
        <dbReference type="Pfam" id="PF13542"/>
    </source>
</evidence>
<dbReference type="EMBL" id="VMRG01000001">
    <property type="protein sequence ID" value="KAA6232250.1"/>
    <property type="molecule type" value="Genomic_DNA"/>
</dbReference>
<dbReference type="Proteomes" id="UP000327458">
    <property type="component" value="Plasmid pl1"/>
</dbReference>
<dbReference type="PANTHER" id="PTHR33498">
    <property type="entry name" value="TRANSPOSASE FOR INSERTION SEQUENCE ELEMENT IS1557"/>
    <property type="match status" value="1"/>
</dbReference>
<reference evidence="6 11" key="1">
    <citation type="submission" date="2019-07" db="EMBL/GenBank/DDBJ databases">
        <title>Draft genome Sequence of Chlorobium phaeovibrioides sp. strain PhvTcv-s14, from the Phylum Chlorobi.</title>
        <authorList>
            <person name="Babenko V."/>
            <person name="Boldyreva D."/>
            <person name="Kanygina A."/>
            <person name="Selezneva O."/>
            <person name="Akopiyan T."/>
            <person name="Lunina O."/>
        </authorList>
    </citation>
    <scope>NUCLEOTIDE SEQUENCE [LARGE SCALE GENOMIC DNA]</scope>
    <source>
        <strain evidence="6 11">GrTcv12</strain>
        <plasmid evidence="4">pl1</plasmid>
    </source>
</reference>
<dbReference type="Proteomes" id="UP000489351">
    <property type="component" value="Unassembled WGS sequence"/>
</dbReference>
<evidence type="ECO:0000313" key="5">
    <source>
        <dbReference type="EMBL" id="KAA6232250.1"/>
    </source>
</evidence>
<dbReference type="AlphaFoldDB" id="A0A5C2QHY1"/>